<comment type="catalytic activity">
    <reaction evidence="6">
        <text>L-threonyl-[protein] + ATP = O-phospho-L-threonyl-[protein] + ADP + H(+)</text>
        <dbReference type="Rhea" id="RHEA:46608"/>
        <dbReference type="Rhea" id="RHEA-COMP:11060"/>
        <dbReference type="Rhea" id="RHEA-COMP:11605"/>
        <dbReference type="ChEBI" id="CHEBI:15378"/>
        <dbReference type="ChEBI" id="CHEBI:30013"/>
        <dbReference type="ChEBI" id="CHEBI:30616"/>
        <dbReference type="ChEBI" id="CHEBI:61977"/>
        <dbReference type="ChEBI" id="CHEBI:456216"/>
        <dbReference type="EC" id="2.7.11.24"/>
    </reaction>
    <physiologicalReaction direction="left-to-right" evidence="6">
        <dbReference type="Rhea" id="RHEA:46609"/>
    </physiologicalReaction>
</comment>
<dbReference type="Pfam" id="PF00069">
    <property type="entry name" value="Pkinase"/>
    <property type="match status" value="1"/>
</dbReference>
<evidence type="ECO:0000256" key="1">
    <source>
        <dbReference type="ARBA" id="ARBA00012411"/>
    </source>
</evidence>
<feature type="region of interest" description="Disordered" evidence="8">
    <location>
        <begin position="392"/>
        <end position="412"/>
    </location>
</feature>
<dbReference type="OrthoDB" id="4062651at2759"/>
<dbReference type="GO" id="GO:0004707">
    <property type="term" value="F:MAP kinase activity"/>
    <property type="evidence" value="ECO:0007669"/>
    <property type="project" value="UniProtKB-EC"/>
</dbReference>
<evidence type="ECO:0000256" key="6">
    <source>
        <dbReference type="ARBA" id="ARBA00047919"/>
    </source>
</evidence>
<keyword evidence="4" id="KW-0418">Kinase</keyword>
<evidence type="ECO:0000313" key="10">
    <source>
        <dbReference type="EMBL" id="CAF9930808.1"/>
    </source>
</evidence>
<evidence type="ECO:0000256" key="3">
    <source>
        <dbReference type="ARBA" id="ARBA00022741"/>
    </source>
</evidence>
<dbReference type="SUPFAM" id="SSF56112">
    <property type="entry name" value="Protein kinase-like (PK-like)"/>
    <property type="match status" value="1"/>
</dbReference>
<gene>
    <name evidence="10" type="ORF">GOMPHAMPRED_005744</name>
</gene>
<comment type="caution">
    <text evidence="10">The sequence shown here is derived from an EMBL/GenBank/DDBJ whole genome shotgun (WGS) entry which is preliminary data.</text>
</comment>
<dbReference type="PROSITE" id="PS50011">
    <property type="entry name" value="PROTEIN_KINASE_DOM"/>
    <property type="match status" value="1"/>
</dbReference>
<keyword evidence="2" id="KW-0808">Transferase</keyword>
<evidence type="ECO:0000256" key="4">
    <source>
        <dbReference type="ARBA" id="ARBA00022777"/>
    </source>
</evidence>
<evidence type="ECO:0000256" key="2">
    <source>
        <dbReference type="ARBA" id="ARBA00022679"/>
    </source>
</evidence>
<proteinExistence type="predicted"/>
<protein>
    <recommendedName>
        <fullName evidence="1">mitogen-activated protein kinase</fullName>
        <ecNumber evidence="1">2.7.11.24</ecNumber>
    </recommendedName>
</protein>
<dbReference type="InterPro" id="IPR050538">
    <property type="entry name" value="MAP_kinase_kinase_kinase"/>
</dbReference>
<organism evidence="10 11">
    <name type="scientific">Gomphillus americanus</name>
    <dbReference type="NCBI Taxonomy" id="1940652"/>
    <lineage>
        <taxon>Eukaryota</taxon>
        <taxon>Fungi</taxon>
        <taxon>Dikarya</taxon>
        <taxon>Ascomycota</taxon>
        <taxon>Pezizomycotina</taxon>
        <taxon>Lecanoromycetes</taxon>
        <taxon>OSLEUM clade</taxon>
        <taxon>Ostropomycetidae</taxon>
        <taxon>Ostropales</taxon>
        <taxon>Graphidaceae</taxon>
        <taxon>Gomphilloideae</taxon>
        <taxon>Gomphillus</taxon>
    </lineage>
</organism>
<dbReference type="EC" id="2.7.11.24" evidence="1"/>
<dbReference type="InterPro" id="IPR011009">
    <property type="entry name" value="Kinase-like_dom_sf"/>
</dbReference>
<name>A0A8H3G066_9LECA</name>
<keyword evidence="11" id="KW-1185">Reference proteome</keyword>
<dbReference type="PANTHER" id="PTHR48016:SF56">
    <property type="entry name" value="MAPKK KINASE"/>
    <property type="match status" value="1"/>
</dbReference>
<comment type="catalytic activity">
    <reaction evidence="7">
        <text>L-seryl-[protein] + ATP = O-phospho-L-seryl-[protein] + ADP + H(+)</text>
        <dbReference type="Rhea" id="RHEA:17989"/>
        <dbReference type="Rhea" id="RHEA-COMP:9863"/>
        <dbReference type="Rhea" id="RHEA-COMP:11604"/>
        <dbReference type="ChEBI" id="CHEBI:15378"/>
        <dbReference type="ChEBI" id="CHEBI:29999"/>
        <dbReference type="ChEBI" id="CHEBI:30616"/>
        <dbReference type="ChEBI" id="CHEBI:83421"/>
        <dbReference type="ChEBI" id="CHEBI:456216"/>
        <dbReference type="EC" id="2.7.11.24"/>
    </reaction>
    <physiologicalReaction direction="left-to-right" evidence="7">
        <dbReference type="Rhea" id="RHEA:17990"/>
    </physiologicalReaction>
</comment>
<dbReference type="Proteomes" id="UP000664169">
    <property type="component" value="Unassembled WGS sequence"/>
</dbReference>
<keyword evidence="3" id="KW-0547">Nucleotide-binding</keyword>
<reference evidence="10" key="1">
    <citation type="submission" date="2021-03" db="EMBL/GenBank/DDBJ databases">
        <authorList>
            <person name="Tagirdzhanova G."/>
        </authorList>
    </citation>
    <scope>NUCLEOTIDE SEQUENCE</scope>
</reference>
<feature type="domain" description="Protein kinase" evidence="9">
    <location>
        <begin position="106"/>
        <end position="360"/>
    </location>
</feature>
<dbReference type="CDD" id="cd00180">
    <property type="entry name" value="PKc"/>
    <property type="match status" value="1"/>
</dbReference>
<evidence type="ECO:0000313" key="11">
    <source>
        <dbReference type="Proteomes" id="UP000664169"/>
    </source>
</evidence>
<dbReference type="PANTHER" id="PTHR48016">
    <property type="entry name" value="MAP KINASE KINASE KINASE SSK2-RELATED-RELATED"/>
    <property type="match status" value="1"/>
</dbReference>
<accession>A0A8H3G066</accession>
<evidence type="ECO:0000256" key="5">
    <source>
        <dbReference type="ARBA" id="ARBA00022840"/>
    </source>
</evidence>
<dbReference type="Gene3D" id="1.10.510.10">
    <property type="entry name" value="Transferase(Phosphotransferase) domain 1"/>
    <property type="match status" value="1"/>
</dbReference>
<evidence type="ECO:0000256" key="7">
    <source>
        <dbReference type="ARBA" id="ARBA00048130"/>
    </source>
</evidence>
<dbReference type="AlphaFoldDB" id="A0A8H3G066"/>
<dbReference type="Gene3D" id="3.30.200.20">
    <property type="entry name" value="Phosphorylase Kinase, domain 1"/>
    <property type="match status" value="1"/>
</dbReference>
<dbReference type="GO" id="GO:0005524">
    <property type="term" value="F:ATP binding"/>
    <property type="evidence" value="ECO:0007669"/>
    <property type="project" value="UniProtKB-KW"/>
</dbReference>
<keyword evidence="5" id="KW-0067">ATP-binding</keyword>
<evidence type="ECO:0000259" key="9">
    <source>
        <dbReference type="PROSITE" id="PS50011"/>
    </source>
</evidence>
<dbReference type="InterPro" id="IPR000719">
    <property type="entry name" value="Prot_kinase_dom"/>
</dbReference>
<dbReference type="EMBL" id="CAJPDQ010000036">
    <property type="protein sequence ID" value="CAF9930808.1"/>
    <property type="molecule type" value="Genomic_DNA"/>
</dbReference>
<dbReference type="SMART" id="SM00220">
    <property type="entry name" value="S_TKc"/>
    <property type="match status" value="1"/>
</dbReference>
<evidence type="ECO:0000256" key="8">
    <source>
        <dbReference type="SAM" id="MobiDB-lite"/>
    </source>
</evidence>
<sequence length="431" mass="48705">MLEDRSLSHTTEFFGSSAISFQESHPRRRVVVNENTNLQLGFGGQHCNIAQFSLIWNPHKISILEQVENRVGNPRKNRTMEFPTTNILSACLTRIHTSKDQANVRYIRKGVLGEESYGIVHKALNIESGRYIAVKEIPLPSIENEEQFRRVKREVELHARASHPNIIELLGFEVSQAASKVHIFLPLQDGNLESVKELRLSTNLDNLRQVSYLVYPLAFQMLKALDYLASVKIIHKDVKPENILWTNLPDDSKHYVLADFGLSNIVSQAKAVSGSPPPEVDEMSQFEQTTKIDVWSLFVTIVDVLDLDGFRRKARSSKEERLAAIAAAAEHTAIFELKPMAHEDPTRRASAGQMLDAIYGGQGRTTPAQAIPFQPMTRNLSRLVDSIELEKQRRTPLLEGPAGTQKQQPIDRAQNLHANSALERARRRRFL</sequence>